<dbReference type="OrthoDB" id="2955631at2"/>
<organism evidence="2 3">
    <name type="scientific">Albimonas pacifica</name>
    <dbReference type="NCBI Taxonomy" id="1114924"/>
    <lineage>
        <taxon>Bacteria</taxon>
        <taxon>Pseudomonadati</taxon>
        <taxon>Pseudomonadota</taxon>
        <taxon>Alphaproteobacteria</taxon>
        <taxon>Rhodobacterales</taxon>
        <taxon>Paracoccaceae</taxon>
        <taxon>Albimonas</taxon>
    </lineage>
</organism>
<gene>
    <name evidence="2" type="ORF">SAMN05216258_110188</name>
</gene>
<keyword evidence="1" id="KW-0812">Transmembrane</keyword>
<feature type="transmembrane region" description="Helical" evidence="1">
    <location>
        <begin position="149"/>
        <end position="169"/>
    </location>
</feature>
<feature type="transmembrane region" description="Helical" evidence="1">
    <location>
        <begin position="118"/>
        <end position="137"/>
    </location>
</feature>
<dbReference type="InterPro" id="IPR018723">
    <property type="entry name" value="DUF2254_membrane"/>
</dbReference>
<evidence type="ECO:0000256" key="1">
    <source>
        <dbReference type="SAM" id="Phobius"/>
    </source>
</evidence>
<evidence type="ECO:0000313" key="3">
    <source>
        <dbReference type="Proteomes" id="UP000199377"/>
    </source>
</evidence>
<proteinExistence type="predicted"/>
<feature type="transmembrane region" description="Helical" evidence="1">
    <location>
        <begin position="72"/>
        <end position="97"/>
    </location>
</feature>
<dbReference type="Pfam" id="PF10011">
    <property type="entry name" value="DUF2254"/>
    <property type="match status" value="1"/>
</dbReference>
<dbReference type="RefSeq" id="WP_092863502.1">
    <property type="nucleotide sequence ID" value="NZ_FOQH01000010.1"/>
</dbReference>
<evidence type="ECO:0000313" key="2">
    <source>
        <dbReference type="EMBL" id="SFI88538.1"/>
    </source>
</evidence>
<keyword evidence="1" id="KW-0472">Membrane</keyword>
<dbReference type="EMBL" id="FOQH01000010">
    <property type="protein sequence ID" value="SFI88538.1"/>
    <property type="molecule type" value="Genomic_DNA"/>
</dbReference>
<protein>
    <submittedName>
        <fullName evidence="2">Uncharacterized membrane protein</fullName>
    </submittedName>
</protein>
<keyword evidence="1" id="KW-1133">Transmembrane helix</keyword>
<name>A0A1I3LUU7_9RHOB</name>
<dbReference type="Proteomes" id="UP000199377">
    <property type="component" value="Unassembled WGS sequence"/>
</dbReference>
<accession>A0A1I3LUU7</accession>
<feature type="transmembrane region" description="Helical" evidence="1">
    <location>
        <begin position="12"/>
        <end position="35"/>
    </location>
</feature>
<reference evidence="2 3" key="1">
    <citation type="submission" date="2016-10" db="EMBL/GenBank/DDBJ databases">
        <authorList>
            <person name="de Groot N.N."/>
        </authorList>
    </citation>
    <scope>NUCLEOTIDE SEQUENCE [LARGE SCALE GENOMIC DNA]</scope>
    <source>
        <strain evidence="2 3">CGMCC 1.11030</strain>
    </source>
</reference>
<keyword evidence="3" id="KW-1185">Reference proteome</keyword>
<sequence>MRTRLRGLISAALESLWFVPLAMLAVSQALVLPALTTGAEPSAALTLLGLDDLAARVRELESGYDASAARDLLTMIAGGMVTVISIVFSLSFVALTLTSQQIGPRIIDFWLQANVTQALLGLSLSAFFASLSGLLVLTQGDPGGASSLTAVMIASVLGSLTLVAVVLFATRMSEAIRADATVARVGDMFCEAVASDAAERADEREYREAEALEALARAEGRAIPAASAGYLAAVDLDGLAEWARGHGLRLVLVARENDHLLPGAPLALAVGMHDADRTGGVEDALRARLALTPRRRRTGVADFEGDALSEIAMRALSPSLNDPFTARACLDRILEGCLRLARRGPPSRLRREPGGEAILAAPGCGAAWLAPRLIHPIIHAGRHHAQVLETAARGLSALRDAATAPEDRDAAERLIARVARAAAALDDPDDRTMVERALAAGDGRPEG</sequence>
<dbReference type="AlphaFoldDB" id="A0A1I3LUU7"/>
<dbReference type="STRING" id="1114924.SAMN05216258_110188"/>